<dbReference type="RefSeq" id="WP_207089893.1">
    <property type="nucleotide sequence ID" value="NZ_JAFLQW010000547.1"/>
</dbReference>
<dbReference type="EMBL" id="JAFLQW010000547">
    <property type="protein sequence ID" value="MBO0351454.1"/>
    <property type="molecule type" value="Genomic_DNA"/>
</dbReference>
<name>A0ABS3FWF5_9CYAN</name>
<sequence>MNPSIKLLPHAISELMAQVSATRKITLADRYGLMAAILEESLEEEDRFSIDRLLRALRRGRLQIVDEISSLLFSG</sequence>
<gene>
    <name evidence="1" type="ORF">J0895_20705</name>
</gene>
<comment type="caution">
    <text evidence="1">The sequence shown here is derived from an EMBL/GenBank/DDBJ whole genome shotgun (WGS) entry which is preliminary data.</text>
</comment>
<reference evidence="1 2" key="1">
    <citation type="submission" date="2021-03" db="EMBL/GenBank/DDBJ databases">
        <title>Metabolic Capacity of the Antarctic Cyanobacterium Phormidium pseudopriestleyi that Sustains Oxygenic Photosynthesis in the Presence of Hydrogen Sulfide.</title>
        <authorList>
            <person name="Lumian J.E."/>
            <person name="Jungblut A.D."/>
            <person name="Dillon M.L."/>
            <person name="Hawes I."/>
            <person name="Doran P.T."/>
            <person name="Mackey T.J."/>
            <person name="Dick G.J."/>
            <person name="Grettenberger C.L."/>
            <person name="Sumner D.Y."/>
        </authorList>
    </citation>
    <scope>NUCLEOTIDE SEQUENCE [LARGE SCALE GENOMIC DNA]</scope>
    <source>
        <strain evidence="1 2">FRX01</strain>
    </source>
</reference>
<evidence type="ECO:0000313" key="1">
    <source>
        <dbReference type="EMBL" id="MBO0351454.1"/>
    </source>
</evidence>
<protein>
    <submittedName>
        <fullName evidence="1">Uncharacterized protein</fullName>
    </submittedName>
</protein>
<proteinExistence type="predicted"/>
<accession>A0ABS3FWF5</accession>
<keyword evidence="2" id="KW-1185">Reference proteome</keyword>
<organism evidence="1 2">
    <name type="scientific">Phormidium pseudopriestleyi FRX01</name>
    <dbReference type="NCBI Taxonomy" id="1759528"/>
    <lineage>
        <taxon>Bacteria</taxon>
        <taxon>Bacillati</taxon>
        <taxon>Cyanobacteriota</taxon>
        <taxon>Cyanophyceae</taxon>
        <taxon>Oscillatoriophycideae</taxon>
        <taxon>Oscillatoriales</taxon>
        <taxon>Oscillatoriaceae</taxon>
        <taxon>Phormidium</taxon>
    </lineage>
</organism>
<evidence type="ECO:0000313" key="2">
    <source>
        <dbReference type="Proteomes" id="UP000664844"/>
    </source>
</evidence>
<dbReference type="Proteomes" id="UP000664844">
    <property type="component" value="Unassembled WGS sequence"/>
</dbReference>